<keyword evidence="4" id="KW-0808">Transferase</keyword>
<keyword evidence="4" id="KW-0418">Kinase</keyword>
<accession>A0A1J3DY56</accession>
<keyword evidence="3" id="KW-0812">Transmembrane</keyword>
<dbReference type="SUPFAM" id="SSF82185">
    <property type="entry name" value="Histone H3 K4-specific methyltransferase SET7/9 N-terminal domain"/>
    <property type="match status" value="1"/>
</dbReference>
<protein>
    <submittedName>
        <fullName evidence="4">Phosphatidylinositol 4-phosphate 5-kinase 1</fullName>
    </submittedName>
</protein>
<dbReference type="PANTHER" id="PTHR23084:SF179">
    <property type="entry name" value="OS10G0565000 PROTEIN"/>
    <property type="match status" value="1"/>
</dbReference>
<reference evidence="4" key="1">
    <citation type="submission" date="2016-07" db="EMBL/GenBank/DDBJ databases">
        <title>De novo transcriptome assembly of four accessions of the metal hyperaccumulator plant Noccaea caerulescens.</title>
        <authorList>
            <person name="Blande D."/>
            <person name="Halimaa P."/>
            <person name="Tervahauta A.I."/>
            <person name="Aarts M.G."/>
            <person name="Karenlampi S.O."/>
        </authorList>
    </citation>
    <scope>NUCLEOTIDE SEQUENCE</scope>
</reference>
<organism evidence="4">
    <name type="scientific">Noccaea caerulescens</name>
    <name type="common">Alpine penny-cress</name>
    <name type="synonym">Thlaspi caerulescens</name>
    <dbReference type="NCBI Taxonomy" id="107243"/>
    <lineage>
        <taxon>Eukaryota</taxon>
        <taxon>Viridiplantae</taxon>
        <taxon>Streptophyta</taxon>
        <taxon>Embryophyta</taxon>
        <taxon>Tracheophyta</taxon>
        <taxon>Spermatophyta</taxon>
        <taxon>Magnoliopsida</taxon>
        <taxon>eudicotyledons</taxon>
        <taxon>Gunneridae</taxon>
        <taxon>Pentapetalae</taxon>
        <taxon>rosids</taxon>
        <taxon>malvids</taxon>
        <taxon>Brassicales</taxon>
        <taxon>Brassicaceae</taxon>
        <taxon>Coluteocarpeae</taxon>
        <taxon>Noccaea</taxon>
    </lineage>
</organism>
<dbReference type="SMART" id="SM00698">
    <property type="entry name" value="MORN"/>
    <property type="match status" value="7"/>
</dbReference>
<gene>
    <name evidence="4" type="ORF">GA_TR17534_c0_g1_i1_g.55964</name>
</gene>
<feature type="compositionally biased region" description="Polar residues" evidence="2">
    <location>
        <begin position="43"/>
        <end position="52"/>
    </location>
</feature>
<dbReference type="GO" id="GO:0016020">
    <property type="term" value="C:membrane"/>
    <property type="evidence" value="ECO:0007669"/>
    <property type="project" value="UniProtKB-ARBA"/>
</dbReference>
<evidence type="ECO:0000256" key="2">
    <source>
        <dbReference type="SAM" id="MobiDB-lite"/>
    </source>
</evidence>
<sequence>MHLKKSSATERRLIGKEAAGYSSSDSDPNPNLNPIHDHHFPFQSPQLQSPDNSPCRRTAIDAGAGFTKYNHPQGQSHHTVDIADLSSQIPISTPHKRSAVTQPSHTLNIAAGVDRFRRGGARARLGSIPSFSPSNLWSILSSYRLSLPFATDRLVRKLLRHILRARLICFHLRFFLLLAVPPLYIFFLVINLRIFLLLVFAIIALSFILSISLKFALPHLPLIRLFIARLLSLKLIPARFFSSQPKTKPVVWSIGSKPVPENSTNSGSWVQKFGTNDLYEGEFHRGKCSGSGVYYYSMKGKYEGDWIDGKYDGYGVETWAKGSRYRGQYRLGLRHGIGVYRFYTGDEYAGEWSNGQCHGCGLYTSEDGSRYVGEFRRGAKHGVGHYHFRNGDAYAGEYFADKMHGFGVYQFENGHKYEGAWHEGRRQGLGMYTFRNGETQAGHWQDGVLSCASEQTIHPGSSITISYSKVVDAVEQARKAAEKARQIVKVEERINRVVMAANRAANAARVAAVNAVQSQTFHRN</sequence>
<feature type="region of interest" description="Disordered" evidence="2">
    <location>
        <begin position="1"/>
        <end position="54"/>
    </location>
</feature>
<dbReference type="Gene3D" id="2.20.110.10">
    <property type="entry name" value="Histone H3 K4-specific methyltransferase SET7/9 N-terminal domain"/>
    <property type="match status" value="4"/>
</dbReference>
<dbReference type="InterPro" id="IPR003409">
    <property type="entry name" value="MORN"/>
</dbReference>
<evidence type="ECO:0000256" key="3">
    <source>
        <dbReference type="SAM" id="Phobius"/>
    </source>
</evidence>
<proteinExistence type="predicted"/>
<dbReference type="GO" id="GO:0016301">
    <property type="term" value="F:kinase activity"/>
    <property type="evidence" value="ECO:0007669"/>
    <property type="project" value="UniProtKB-KW"/>
</dbReference>
<evidence type="ECO:0000313" key="4">
    <source>
        <dbReference type="EMBL" id="JAU24785.1"/>
    </source>
</evidence>
<dbReference type="EMBL" id="GEVI01007535">
    <property type="protein sequence ID" value="JAU24785.1"/>
    <property type="molecule type" value="Transcribed_RNA"/>
</dbReference>
<feature type="transmembrane region" description="Helical" evidence="3">
    <location>
        <begin position="194"/>
        <end position="217"/>
    </location>
</feature>
<keyword evidence="3" id="KW-1133">Transmembrane helix</keyword>
<name>A0A1J3DY56_NOCCA</name>
<dbReference type="PANTHER" id="PTHR23084">
    <property type="entry name" value="PHOSPHATIDYLINOSITOL-4-PHOSPHATE 5-KINASE RELATED"/>
    <property type="match status" value="1"/>
</dbReference>
<dbReference type="FunFam" id="2.20.110.10:FF:000002">
    <property type="entry name" value="Phosphatidylinositol 4-phosphate 5-kinase 8"/>
    <property type="match status" value="3"/>
</dbReference>
<keyword evidence="3" id="KW-0472">Membrane</keyword>
<keyword evidence="1" id="KW-0677">Repeat</keyword>
<dbReference type="AlphaFoldDB" id="A0A1J3DY56"/>
<feature type="transmembrane region" description="Helical" evidence="3">
    <location>
        <begin position="167"/>
        <end position="188"/>
    </location>
</feature>
<dbReference type="Pfam" id="PF02493">
    <property type="entry name" value="MORN"/>
    <property type="match status" value="7"/>
</dbReference>
<evidence type="ECO:0000256" key="1">
    <source>
        <dbReference type="ARBA" id="ARBA00022737"/>
    </source>
</evidence>